<evidence type="ECO:0000256" key="4">
    <source>
        <dbReference type="SAM" id="MobiDB-lite"/>
    </source>
</evidence>
<gene>
    <name evidence="6" type="ORF">KP509_37G039600</name>
</gene>
<dbReference type="GO" id="GO:0005546">
    <property type="term" value="F:phosphatidylinositol-4,5-bisphosphate binding"/>
    <property type="evidence" value="ECO:0007669"/>
    <property type="project" value="InterPro"/>
</dbReference>
<dbReference type="InterPro" id="IPR004140">
    <property type="entry name" value="Exo70"/>
</dbReference>
<evidence type="ECO:0000256" key="1">
    <source>
        <dbReference type="ARBA" id="ARBA00006756"/>
    </source>
</evidence>
<feature type="region of interest" description="Disordered" evidence="4">
    <location>
        <begin position="110"/>
        <end position="135"/>
    </location>
</feature>
<reference evidence="6" key="1">
    <citation type="submission" date="2021-08" db="EMBL/GenBank/DDBJ databases">
        <title>WGS assembly of Ceratopteris richardii.</title>
        <authorList>
            <person name="Marchant D.B."/>
            <person name="Chen G."/>
            <person name="Jenkins J."/>
            <person name="Shu S."/>
            <person name="Leebens-Mack J."/>
            <person name="Grimwood J."/>
            <person name="Schmutz J."/>
            <person name="Soltis P."/>
            <person name="Soltis D."/>
            <person name="Chen Z.-H."/>
        </authorList>
    </citation>
    <scope>NUCLEOTIDE SEQUENCE</scope>
    <source>
        <strain evidence="6">Whitten #5841</strain>
        <tissue evidence="6">Leaf</tissue>
    </source>
</reference>
<keyword evidence="3" id="KW-0653">Protein transport</keyword>
<evidence type="ECO:0000256" key="3">
    <source>
        <dbReference type="RuleBase" id="RU365026"/>
    </source>
</evidence>
<evidence type="ECO:0000259" key="5">
    <source>
        <dbReference type="Pfam" id="PF03081"/>
    </source>
</evidence>
<proteinExistence type="inferred from homology"/>
<evidence type="ECO:0000313" key="7">
    <source>
        <dbReference type="Proteomes" id="UP000825935"/>
    </source>
</evidence>
<dbReference type="PANTHER" id="PTHR12542">
    <property type="entry name" value="EXOCYST COMPLEX PROTEIN EXO70"/>
    <property type="match status" value="1"/>
</dbReference>
<dbReference type="Proteomes" id="UP000825935">
    <property type="component" value="Chromosome 37"/>
</dbReference>
<comment type="caution">
    <text evidence="6">The sequence shown here is derived from an EMBL/GenBank/DDBJ whole genome shotgun (WGS) entry which is preliminary data.</text>
</comment>
<evidence type="ECO:0000256" key="2">
    <source>
        <dbReference type="ARBA" id="ARBA00022448"/>
    </source>
</evidence>
<dbReference type="OMA" id="QHESDAY"/>
<dbReference type="GO" id="GO:0000145">
    <property type="term" value="C:exocyst"/>
    <property type="evidence" value="ECO:0007669"/>
    <property type="project" value="InterPro"/>
</dbReference>
<accession>A0A8T2Q787</accession>
<organism evidence="6 7">
    <name type="scientific">Ceratopteris richardii</name>
    <name type="common">Triangle waterfern</name>
    <dbReference type="NCBI Taxonomy" id="49495"/>
    <lineage>
        <taxon>Eukaryota</taxon>
        <taxon>Viridiplantae</taxon>
        <taxon>Streptophyta</taxon>
        <taxon>Embryophyta</taxon>
        <taxon>Tracheophyta</taxon>
        <taxon>Polypodiopsida</taxon>
        <taxon>Polypodiidae</taxon>
        <taxon>Polypodiales</taxon>
        <taxon>Pteridineae</taxon>
        <taxon>Pteridaceae</taxon>
        <taxon>Parkerioideae</taxon>
        <taxon>Ceratopteris</taxon>
    </lineage>
</organism>
<keyword evidence="2 3" id="KW-0813">Transport</keyword>
<dbReference type="GO" id="GO:0015031">
    <property type="term" value="P:protein transport"/>
    <property type="evidence" value="ECO:0007669"/>
    <property type="project" value="UniProtKB-KW"/>
</dbReference>
<keyword evidence="7" id="KW-1185">Reference proteome</keyword>
<evidence type="ECO:0000313" key="6">
    <source>
        <dbReference type="EMBL" id="KAH7279842.1"/>
    </source>
</evidence>
<feature type="domain" description="Exocyst complex subunit Exo70 C-terminal" evidence="5">
    <location>
        <begin position="206"/>
        <end position="582"/>
    </location>
</feature>
<dbReference type="PANTHER" id="PTHR12542:SF96">
    <property type="entry name" value="EXOCYST COMPLEX COMPONENT EXO70B1"/>
    <property type="match status" value="1"/>
</dbReference>
<protein>
    <recommendedName>
        <fullName evidence="3">Exocyst subunit Exo70 family protein</fullName>
    </recommendedName>
</protein>
<dbReference type="InterPro" id="IPR016159">
    <property type="entry name" value="Cullin_repeat-like_dom_sf"/>
</dbReference>
<comment type="function">
    <text evidence="3">Component of the exocyst complex.</text>
</comment>
<dbReference type="AlphaFoldDB" id="A0A8T2Q787"/>
<comment type="similarity">
    <text evidence="1 3">Belongs to the EXO70 family.</text>
</comment>
<dbReference type="GO" id="GO:0006887">
    <property type="term" value="P:exocytosis"/>
    <property type="evidence" value="ECO:0007669"/>
    <property type="project" value="UniProtKB-KW"/>
</dbReference>
<name>A0A8T2Q787_CERRI</name>
<dbReference type="Pfam" id="PF03081">
    <property type="entry name" value="Exo70_C"/>
    <property type="match status" value="1"/>
</dbReference>
<dbReference type="OrthoDB" id="1922221at2759"/>
<dbReference type="Gene3D" id="1.20.1280.170">
    <property type="entry name" value="Exocyst complex component Exo70"/>
    <property type="match status" value="1"/>
</dbReference>
<dbReference type="EMBL" id="CM035442">
    <property type="protein sequence ID" value="KAH7279842.1"/>
    <property type="molecule type" value="Genomic_DNA"/>
</dbReference>
<sequence>METAQEPRRILDQVGKVITGSSSPTSASFMEAVDSLQHLLDNMSLGIHDQNSETLDEAQSLLQIGMCQMEDEFRRILEMHSESVDPEWLFDPIANPSFSSLSRERSAEIAAAVEDSGEGKQEEDESSLPPNEKPLIDMLPPEVVPILSEIAVHMMTSGYRMECCQTYIQVRRPIMEESLFRLGVERFTIEDVQRMSPDVLENEIVRWIKALSVSVRILFPSEKRLAEQVFATSSSISEWCFAEVGKGCMTQLLNFAEAVAIGRRSPEKLPRILDMYEDLRDVLDDIDSIFSGSSCTNLRSEASDVLCRLGEAARGTFAEFASAIKKDTARNAVPGGAVHPLTRYVMNYLRLLSCFSNTLDEILGDQRSIDSLPRVVDESSNLGLSPDESGRHSDDESPLSMQIVYLIEQLEGNLEGKAGLYKDTALHYLFLMNNYQYIFQKVKASEVRKQLSDEWLRRHRGKVRQFHNSYLRGAWHRVLACLRDDGIHSGSGSSFSGGVSKSVLKDRFKQFNATFEEVVRTQQSWIVSDPELCADLRISIVEMVLPAYRAFLGRFRSHLESERNSDRFIKYTAEDLESILNDLFDEGNLSHRRGSFSST</sequence>
<dbReference type="Pfam" id="PF20669">
    <property type="entry name" value="Exo70_N"/>
    <property type="match status" value="1"/>
</dbReference>
<keyword evidence="3" id="KW-0268">Exocytosis</keyword>
<dbReference type="SUPFAM" id="SSF74788">
    <property type="entry name" value="Cullin repeat-like"/>
    <property type="match status" value="1"/>
</dbReference>
<dbReference type="InterPro" id="IPR046364">
    <property type="entry name" value="Exo70_C"/>
</dbReference>